<evidence type="ECO:0000256" key="1">
    <source>
        <dbReference type="SAM" id="SignalP"/>
    </source>
</evidence>
<accession>A0ABQ1I7I5</accession>
<keyword evidence="3" id="KW-1185">Reference proteome</keyword>
<sequence length="163" mass="18640">MRLCLALCLLVCSFTSVANLAKPQGPIVLTVRGLIEETNRGKDADFDLAMLQSLPQYNITTLHPWIESRHSYKGPRLADVLSQVGAHSQQLTLVALNDYQVDLDFDEIAKFNPILAWSENDRVMKVRDKGPLWLMLPIDEYPELLQIPYNDFMVWQLRSIIVK</sequence>
<feature type="signal peptide" evidence="1">
    <location>
        <begin position="1"/>
        <end position="18"/>
    </location>
</feature>
<dbReference type="RefSeq" id="WP_055733998.1">
    <property type="nucleotide sequence ID" value="NZ_BMDY01000025.1"/>
</dbReference>
<name>A0ABQ1I7I5_9ALTE</name>
<dbReference type="Proteomes" id="UP000651977">
    <property type="component" value="Unassembled WGS sequence"/>
</dbReference>
<evidence type="ECO:0000313" key="3">
    <source>
        <dbReference type="Proteomes" id="UP000651977"/>
    </source>
</evidence>
<organism evidence="2 3">
    <name type="scientific">Agarivorans gilvus</name>
    <dbReference type="NCBI Taxonomy" id="680279"/>
    <lineage>
        <taxon>Bacteria</taxon>
        <taxon>Pseudomonadati</taxon>
        <taxon>Pseudomonadota</taxon>
        <taxon>Gammaproteobacteria</taxon>
        <taxon>Alteromonadales</taxon>
        <taxon>Alteromonadaceae</taxon>
        <taxon>Agarivorans</taxon>
    </lineage>
</organism>
<comment type="caution">
    <text evidence="2">The sequence shown here is derived from an EMBL/GenBank/DDBJ whole genome shotgun (WGS) entry which is preliminary data.</text>
</comment>
<dbReference type="SUPFAM" id="SSF56524">
    <property type="entry name" value="Oxidoreductase molybdopterin-binding domain"/>
    <property type="match status" value="1"/>
</dbReference>
<dbReference type="Gene3D" id="3.90.420.10">
    <property type="entry name" value="Oxidoreductase, molybdopterin-binding domain"/>
    <property type="match status" value="1"/>
</dbReference>
<dbReference type="EMBL" id="BMDY01000025">
    <property type="protein sequence ID" value="GGB17742.1"/>
    <property type="molecule type" value="Genomic_DNA"/>
</dbReference>
<feature type="chain" id="PRO_5046417923" evidence="1">
    <location>
        <begin position="19"/>
        <end position="163"/>
    </location>
</feature>
<dbReference type="InterPro" id="IPR036374">
    <property type="entry name" value="OxRdtase_Mopterin-bd_sf"/>
</dbReference>
<keyword evidence="1" id="KW-0732">Signal</keyword>
<gene>
    <name evidence="2" type="ORF">GCM10007414_33960</name>
</gene>
<proteinExistence type="predicted"/>
<evidence type="ECO:0000313" key="2">
    <source>
        <dbReference type="EMBL" id="GGB17742.1"/>
    </source>
</evidence>
<reference evidence="3" key="1">
    <citation type="journal article" date="2019" name="Int. J. Syst. Evol. Microbiol.">
        <title>The Global Catalogue of Microorganisms (GCM) 10K type strain sequencing project: providing services to taxonomists for standard genome sequencing and annotation.</title>
        <authorList>
            <consortium name="The Broad Institute Genomics Platform"/>
            <consortium name="The Broad Institute Genome Sequencing Center for Infectious Disease"/>
            <person name="Wu L."/>
            <person name="Ma J."/>
        </authorList>
    </citation>
    <scope>NUCLEOTIDE SEQUENCE [LARGE SCALE GENOMIC DNA]</scope>
    <source>
        <strain evidence="3">CGMCC 1.10131</strain>
    </source>
</reference>
<protein>
    <submittedName>
        <fullName evidence="2">Molybdopterin-binding oxidoreductase</fullName>
    </submittedName>
</protein>